<keyword evidence="1" id="KW-0812">Transmembrane</keyword>
<evidence type="ECO:0000313" key="3">
    <source>
        <dbReference type="EMBL" id="QXL89891.1"/>
    </source>
</evidence>
<accession>A0A975TZ22</accession>
<gene>
    <name evidence="3" type="ORF">KUL25_10510</name>
</gene>
<dbReference type="Proteomes" id="UP000693972">
    <property type="component" value="Unassembled WGS sequence"/>
</dbReference>
<dbReference type="EMBL" id="CP078073">
    <property type="protein sequence ID" value="QXL89891.1"/>
    <property type="molecule type" value="Genomic_DNA"/>
</dbReference>
<evidence type="ECO:0000313" key="4">
    <source>
        <dbReference type="Proteomes" id="UP000693972"/>
    </source>
</evidence>
<dbReference type="InterPro" id="IPR045519">
    <property type="entry name" value="DUF6476"/>
</dbReference>
<keyword evidence="4" id="KW-1185">Reference proteome</keyword>
<sequence>MADEIPEGDGPLPPNLRFLRVLVTVLTAVMILGVLTVILLLVIRLNDIRGPVLVHPEVFSIPAGVNTVGYSVVDGYTVIIGDDGIIRVFASDTQELVQQLDLNE</sequence>
<keyword evidence="1" id="KW-1133">Transmembrane helix</keyword>
<keyword evidence="1" id="KW-0472">Membrane</keyword>
<evidence type="ECO:0000313" key="2">
    <source>
        <dbReference type="EMBL" id="MBY4893197.1"/>
    </source>
</evidence>
<dbReference type="AlphaFoldDB" id="A0A975TZ22"/>
<protein>
    <submittedName>
        <fullName evidence="2">DUF6476 family protein</fullName>
    </submittedName>
</protein>
<dbReference type="EMBL" id="JAIMBW010000001">
    <property type="protein sequence ID" value="MBY4893197.1"/>
    <property type="molecule type" value="Genomic_DNA"/>
</dbReference>
<proteinExistence type="predicted"/>
<evidence type="ECO:0000256" key="1">
    <source>
        <dbReference type="SAM" id="Phobius"/>
    </source>
</evidence>
<dbReference type="Pfam" id="PF20082">
    <property type="entry name" value="DUF6476"/>
    <property type="match status" value="1"/>
</dbReference>
<reference evidence="3 4" key="1">
    <citation type="submission" date="2021-07" db="EMBL/GenBank/DDBJ databases">
        <title>Karlodiniumbacter phycospheric gen. nov., sp. nov., a phycosphere bacterium isolated from karlodinium veneficum.</title>
        <authorList>
            <person name="Peng Y."/>
            <person name="Jiang L."/>
            <person name="Lee J."/>
        </authorList>
    </citation>
    <scope>NUCLEOTIDE SEQUENCE</scope>
    <source>
        <strain evidence="3 4">N5</strain>
    </source>
</reference>
<feature type="transmembrane region" description="Helical" evidence="1">
    <location>
        <begin position="18"/>
        <end position="43"/>
    </location>
</feature>
<organism evidence="3">
    <name type="scientific">Gymnodinialimonas phycosphaerae</name>
    <dbReference type="NCBI Taxonomy" id="2841589"/>
    <lineage>
        <taxon>Bacteria</taxon>
        <taxon>Pseudomonadati</taxon>
        <taxon>Pseudomonadota</taxon>
        <taxon>Alphaproteobacteria</taxon>
        <taxon>Rhodobacterales</taxon>
        <taxon>Paracoccaceae</taxon>
        <taxon>Gymnodinialimonas</taxon>
    </lineage>
</organism>
<name>A0A975TZ22_9RHOB</name>
<dbReference type="RefSeq" id="WP_257892907.1">
    <property type="nucleotide sequence ID" value="NZ_JAIMBW010000001.1"/>
</dbReference>